<feature type="region of interest" description="Disordered" evidence="1">
    <location>
        <begin position="62"/>
        <end position="81"/>
    </location>
</feature>
<gene>
    <name evidence="2" type="ORF">PENTCL1PPCAC_20474</name>
</gene>
<proteinExistence type="predicted"/>
<protein>
    <recommendedName>
        <fullName evidence="4">Ribosomal protein</fullName>
    </recommendedName>
</protein>
<evidence type="ECO:0000313" key="3">
    <source>
        <dbReference type="Proteomes" id="UP001432027"/>
    </source>
</evidence>
<dbReference type="Proteomes" id="UP001432027">
    <property type="component" value="Unassembled WGS sequence"/>
</dbReference>
<accession>A0AAV5TVJ8</accession>
<evidence type="ECO:0000256" key="1">
    <source>
        <dbReference type="SAM" id="MobiDB-lite"/>
    </source>
</evidence>
<dbReference type="EMBL" id="BTSX01000005">
    <property type="protein sequence ID" value="GMS98299.1"/>
    <property type="molecule type" value="Genomic_DNA"/>
</dbReference>
<feature type="non-terminal residue" evidence="2">
    <location>
        <position position="113"/>
    </location>
</feature>
<reference evidence="2" key="1">
    <citation type="submission" date="2023-10" db="EMBL/GenBank/DDBJ databases">
        <title>Genome assembly of Pristionchus species.</title>
        <authorList>
            <person name="Yoshida K."/>
            <person name="Sommer R.J."/>
        </authorList>
    </citation>
    <scope>NUCLEOTIDE SEQUENCE</scope>
    <source>
        <strain evidence="2">RS0144</strain>
    </source>
</reference>
<comment type="caution">
    <text evidence="2">The sequence shown here is derived from an EMBL/GenBank/DDBJ whole genome shotgun (WGS) entry which is preliminary data.</text>
</comment>
<name>A0AAV5TVJ8_9BILA</name>
<dbReference type="AlphaFoldDB" id="A0AAV5TVJ8"/>
<evidence type="ECO:0000313" key="2">
    <source>
        <dbReference type="EMBL" id="GMS98299.1"/>
    </source>
</evidence>
<keyword evidence="3" id="KW-1185">Reference proteome</keyword>
<evidence type="ECO:0008006" key="4">
    <source>
        <dbReference type="Google" id="ProtNLM"/>
    </source>
</evidence>
<organism evidence="2 3">
    <name type="scientific">Pristionchus entomophagus</name>
    <dbReference type="NCBI Taxonomy" id="358040"/>
    <lineage>
        <taxon>Eukaryota</taxon>
        <taxon>Metazoa</taxon>
        <taxon>Ecdysozoa</taxon>
        <taxon>Nematoda</taxon>
        <taxon>Chromadorea</taxon>
        <taxon>Rhabditida</taxon>
        <taxon>Rhabditina</taxon>
        <taxon>Diplogasteromorpha</taxon>
        <taxon>Diplogasteroidea</taxon>
        <taxon>Neodiplogasteridae</taxon>
        <taxon>Pristionchus</taxon>
    </lineage>
</organism>
<feature type="non-terminal residue" evidence="2">
    <location>
        <position position="1"/>
    </location>
</feature>
<sequence length="113" mass="13047">VIPKPTADCGKSSEMIVIHWGIFEDRKKGMKSRNTMTAVNAVAMLALVKKVETRRDWAMLERAKRKKKTRSREKSAPDMMRAHFRIAQITMTETMLSTSEISAHDRKWTESPR</sequence>